<dbReference type="Gene3D" id="3.10.20.30">
    <property type="match status" value="1"/>
</dbReference>
<dbReference type="InterPro" id="IPR003749">
    <property type="entry name" value="ThiS/MoaD-like"/>
</dbReference>
<proteinExistence type="predicted"/>
<name>A0A7C4B8U8_THEPE</name>
<reference evidence="1" key="1">
    <citation type="journal article" date="2020" name="mSystems">
        <title>Genome- and Community-Level Interaction Insights into Carbon Utilization and Element Cycling Functions of Hydrothermarchaeota in Hydrothermal Sediment.</title>
        <authorList>
            <person name="Zhou Z."/>
            <person name="Liu Y."/>
            <person name="Xu W."/>
            <person name="Pan J."/>
            <person name="Luo Z.H."/>
            <person name="Li M."/>
        </authorList>
    </citation>
    <scope>NUCLEOTIDE SEQUENCE [LARGE SCALE GENOMIC DNA]</scope>
    <source>
        <strain evidence="1">SpSt-735</strain>
    </source>
</reference>
<sequence>MSVRVVYLGYLSDLAGVEEEEVVLPGSRASLVRSVISSRVLSLGESAILILVNDMPASLNSPVKPGDTIKVLPHVGGG</sequence>
<protein>
    <submittedName>
        <fullName evidence="1">MoaD/ThiS family protein</fullName>
    </submittedName>
</protein>
<dbReference type="AlphaFoldDB" id="A0A7C4B8U8"/>
<dbReference type="InterPro" id="IPR012675">
    <property type="entry name" value="Beta-grasp_dom_sf"/>
</dbReference>
<organism evidence="1">
    <name type="scientific">Thermofilum pendens</name>
    <dbReference type="NCBI Taxonomy" id="2269"/>
    <lineage>
        <taxon>Archaea</taxon>
        <taxon>Thermoproteota</taxon>
        <taxon>Thermoprotei</taxon>
        <taxon>Thermofilales</taxon>
        <taxon>Thermofilaceae</taxon>
        <taxon>Thermofilum</taxon>
    </lineage>
</organism>
<evidence type="ECO:0000313" key="1">
    <source>
        <dbReference type="EMBL" id="HGI43096.1"/>
    </source>
</evidence>
<accession>A0A7C4B8U8</accession>
<gene>
    <name evidence="1" type="ORF">ENV17_01750</name>
</gene>
<dbReference type="InterPro" id="IPR016155">
    <property type="entry name" value="Mopterin_synth/thiamin_S_b"/>
</dbReference>
<dbReference type="Pfam" id="PF02597">
    <property type="entry name" value="ThiS"/>
    <property type="match status" value="1"/>
</dbReference>
<dbReference type="SUPFAM" id="SSF54285">
    <property type="entry name" value="MoaD/ThiS"/>
    <property type="match status" value="1"/>
</dbReference>
<comment type="caution">
    <text evidence="1">The sequence shown here is derived from an EMBL/GenBank/DDBJ whole genome shotgun (WGS) entry which is preliminary data.</text>
</comment>
<dbReference type="EMBL" id="DTFI01000050">
    <property type="protein sequence ID" value="HGI43096.1"/>
    <property type="molecule type" value="Genomic_DNA"/>
</dbReference>